<dbReference type="PROSITE" id="PS51084">
    <property type="entry name" value="HIT_2"/>
    <property type="match status" value="1"/>
</dbReference>
<dbReference type="InterPro" id="IPR019808">
    <property type="entry name" value="Histidine_triad_CS"/>
</dbReference>
<dbReference type="PROSITE" id="PS00892">
    <property type="entry name" value="HIT_1"/>
    <property type="match status" value="1"/>
</dbReference>
<dbReference type="RefSeq" id="XP_067518530.1">
    <property type="nucleotide sequence ID" value="XM_067662429.1"/>
</dbReference>
<dbReference type="Proteomes" id="UP000009138">
    <property type="component" value="Unassembled WGS sequence"/>
</dbReference>
<dbReference type="STRING" id="246409.I1C3V4"/>
<evidence type="ECO:0000313" key="4">
    <source>
        <dbReference type="Proteomes" id="UP000009138"/>
    </source>
</evidence>
<dbReference type="GO" id="GO:0003824">
    <property type="term" value="F:catalytic activity"/>
    <property type="evidence" value="ECO:0007669"/>
    <property type="project" value="InterPro"/>
</dbReference>
<dbReference type="InterPro" id="IPR011146">
    <property type="entry name" value="HIT-like"/>
</dbReference>
<dbReference type="InParanoid" id="I1C3V4"/>
<dbReference type="PANTHER" id="PTHR46243">
    <property type="entry name" value="BIS(5'-ADENOSYL)-TRIPHOSPHATASE"/>
    <property type="match status" value="1"/>
</dbReference>
<dbReference type="VEuPathDB" id="FungiDB:RO3G_07839"/>
<evidence type="ECO:0000313" key="3">
    <source>
        <dbReference type="EMBL" id="EIE83134.1"/>
    </source>
</evidence>
<reference evidence="3 4" key="1">
    <citation type="journal article" date="2009" name="PLoS Genet.">
        <title>Genomic analysis of the basal lineage fungus Rhizopus oryzae reveals a whole-genome duplication.</title>
        <authorList>
            <person name="Ma L.-J."/>
            <person name="Ibrahim A.S."/>
            <person name="Skory C."/>
            <person name="Grabherr M.G."/>
            <person name="Burger G."/>
            <person name="Butler M."/>
            <person name="Elias M."/>
            <person name="Idnurm A."/>
            <person name="Lang B.F."/>
            <person name="Sone T."/>
            <person name="Abe A."/>
            <person name="Calvo S.E."/>
            <person name="Corrochano L.M."/>
            <person name="Engels R."/>
            <person name="Fu J."/>
            <person name="Hansberg W."/>
            <person name="Kim J.-M."/>
            <person name="Kodira C.D."/>
            <person name="Koehrsen M.J."/>
            <person name="Liu B."/>
            <person name="Miranda-Saavedra D."/>
            <person name="O'Leary S."/>
            <person name="Ortiz-Castellanos L."/>
            <person name="Poulter R."/>
            <person name="Rodriguez-Romero J."/>
            <person name="Ruiz-Herrera J."/>
            <person name="Shen Y.-Q."/>
            <person name="Zeng Q."/>
            <person name="Galagan J."/>
            <person name="Birren B.W."/>
            <person name="Cuomo C.A."/>
            <person name="Wickes B.L."/>
        </authorList>
    </citation>
    <scope>NUCLEOTIDE SEQUENCE [LARGE SCALE GENOMIC DNA]</scope>
    <source>
        <strain evidence="4">RA 99-880 / ATCC MYA-4621 / FGSC 9543 / NRRL 43880</strain>
    </source>
</reference>
<feature type="short sequence motif" description="Histidine triad motif" evidence="1">
    <location>
        <begin position="25"/>
        <end position="29"/>
    </location>
</feature>
<dbReference type="AlphaFoldDB" id="I1C3V4"/>
<dbReference type="Gene3D" id="3.30.428.10">
    <property type="entry name" value="HIT-like"/>
    <property type="match status" value="1"/>
</dbReference>
<keyword evidence="4" id="KW-1185">Reference proteome</keyword>
<accession>I1C3V4</accession>
<protein>
    <recommendedName>
        <fullName evidence="2">HIT domain-containing protein</fullName>
    </recommendedName>
</protein>
<evidence type="ECO:0000259" key="2">
    <source>
        <dbReference type="PROSITE" id="PS51084"/>
    </source>
</evidence>
<organism evidence="3 4">
    <name type="scientific">Rhizopus delemar (strain RA 99-880 / ATCC MYA-4621 / FGSC 9543 / NRRL 43880)</name>
    <name type="common">Mucormycosis agent</name>
    <name type="synonym">Rhizopus arrhizus var. delemar</name>
    <dbReference type="NCBI Taxonomy" id="246409"/>
    <lineage>
        <taxon>Eukaryota</taxon>
        <taxon>Fungi</taxon>
        <taxon>Fungi incertae sedis</taxon>
        <taxon>Mucoromycota</taxon>
        <taxon>Mucoromycotina</taxon>
        <taxon>Mucoromycetes</taxon>
        <taxon>Mucorales</taxon>
        <taxon>Mucorineae</taxon>
        <taxon>Rhizopodaceae</taxon>
        <taxon>Rhizopus</taxon>
    </lineage>
</organism>
<gene>
    <name evidence="3" type="ORF">RO3G_07839</name>
</gene>
<dbReference type="InterPro" id="IPR036265">
    <property type="entry name" value="HIT-like_sf"/>
</dbReference>
<dbReference type="InterPro" id="IPR051884">
    <property type="entry name" value="Bis(5'-adenosyl)-TPase_reg"/>
</dbReference>
<dbReference type="OMA" id="TKEGLVW"/>
<dbReference type="Pfam" id="PF01230">
    <property type="entry name" value="HIT"/>
    <property type="match status" value="1"/>
</dbReference>
<sequence length="74" mass="8704">MYPSMGGESIWLIQDGIDAGQTIFHVHLHIIPKRFSEWYSEGIEDVDRVPRSFSEMKEEADHLKRLLNVKKFML</sequence>
<dbReference type="GeneID" id="93614810"/>
<name>I1C3V4_RHIO9</name>
<dbReference type="EMBL" id="CH476736">
    <property type="protein sequence ID" value="EIE83134.1"/>
    <property type="molecule type" value="Genomic_DNA"/>
</dbReference>
<evidence type="ECO:0000256" key="1">
    <source>
        <dbReference type="PROSITE-ProRule" id="PRU00464"/>
    </source>
</evidence>
<proteinExistence type="predicted"/>
<dbReference type="OrthoDB" id="680339at2759"/>
<feature type="domain" description="HIT" evidence="2">
    <location>
        <begin position="1"/>
        <end position="40"/>
    </location>
</feature>
<dbReference type="PANTHER" id="PTHR46243:SF1">
    <property type="entry name" value="BIS(5'-ADENOSYL)-TRIPHOSPHATASE"/>
    <property type="match status" value="1"/>
</dbReference>
<dbReference type="SUPFAM" id="SSF54197">
    <property type="entry name" value="HIT-like"/>
    <property type="match status" value="1"/>
</dbReference>